<dbReference type="PhylomeDB" id="E9GZA0"/>
<reference evidence="2 3" key="1">
    <citation type="journal article" date="2011" name="Science">
        <title>The ecoresponsive genome of Daphnia pulex.</title>
        <authorList>
            <person name="Colbourne J.K."/>
            <person name="Pfrender M.E."/>
            <person name="Gilbert D."/>
            <person name="Thomas W.K."/>
            <person name="Tucker A."/>
            <person name="Oakley T.H."/>
            <person name="Tokishita S."/>
            <person name="Aerts A."/>
            <person name="Arnold G.J."/>
            <person name="Basu M.K."/>
            <person name="Bauer D.J."/>
            <person name="Caceres C.E."/>
            <person name="Carmel L."/>
            <person name="Casola C."/>
            <person name="Choi J.H."/>
            <person name="Detter J.C."/>
            <person name="Dong Q."/>
            <person name="Dusheyko S."/>
            <person name="Eads B.D."/>
            <person name="Frohlich T."/>
            <person name="Geiler-Samerotte K.A."/>
            <person name="Gerlach D."/>
            <person name="Hatcher P."/>
            <person name="Jogdeo S."/>
            <person name="Krijgsveld J."/>
            <person name="Kriventseva E.V."/>
            <person name="Kultz D."/>
            <person name="Laforsch C."/>
            <person name="Lindquist E."/>
            <person name="Lopez J."/>
            <person name="Manak J.R."/>
            <person name="Muller J."/>
            <person name="Pangilinan J."/>
            <person name="Patwardhan R.P."/>
            <person name="Pitluck S."/>
            <person name="Pritham E.J."/>
            <person name="Rechtsteiner A."/>
            <person name="Rho M."/>
            <person name="Rogozin I.B."/>
            <person name="Sakarya O."/>
            <person name="Salamov A."/>
            <person name="Schaack S."/>
            <person name="Shapiro H."/>
            <person name="Shiga Y."/>
            <person name="Skalitzky C."/>
            <person name="Smith Z."/>
            <person name="Souvorov A."/>
            <person name="Sung W."/>
            <person name="Tang Z."/>
            <person name="Tsuchiya D."/>
            <person name="Tu H."/>
            <person name="Vos H."/>
            <person name="Wang M."/>
            <person name="Wolf Y.I."/>
            <person name="Yamagata H."/>
            <person name="Yamada T."/>
            <person name="Ye Y."/>
            <person name="Shaw J.R."/>
            <person name="Andrews J."/>
            <person name="Crease T.J."/>
            <person name="Tang H."/>
            <person name="Lucas S.M."/>
            <person name="Robertson H.M."/>
            <person name="Bork P."/>
            <person name="Koonin E.V."/>
            <person name="Zdobnov E.M."/>
            <person name="Grigoriev I.V."/>
            <person name="Lynch M."/>
            <person name="Boore J.L."/>
        </authorList>
    </citation>
    <scope>NUCLEOTIDE SEQUENCE [LARGE SCALE GENOMIC DNA]</scope>
</reference>
<proteinExistence type="predicted"/>
<dbReference type="GO" id="GO:0046983">
    <property type="term" value="F:protein dimerization activity"/>
    <property type="evidence" value="ECO:0007669"/>
    <property type="project" value="InterPro"/>
</dbReference>
<evidence type="ECO:0000313" key="3">
    <source>
        <dbReference type="Proteomes" id="UP000000305"/>
    </source>
</evidence>
<dbReference type="OMA" id="ALMCINS"/>
<organism evidence="2 3">
    <name type="scientific">Daphnia pulex</name>
    <name type="common">Water flea</name>
    <dbReference type="NCBI Taxonomy" id="6669"/>
    <lineage>
        <taxon>Eukaryota</taxon>
        <taxon>Metazoa</taxon>
        <taxon>Ecdysozoa</taxon>
        <taxon>Arthropoda</taxon>
        <taxon>Crustacea</taxon>
        <taxon>Branchiopoda</taxon>
        <taxon>Diplostraca</taxon>
        <taxon>Cladocera</taxon>
        <taxon>Anomopoda</taxon>
        <taxon>Daphniidae</taxon>
        <taxon>Daphnia</taxon>
    </lineage>
</organism>
<feature type="domain" description="HAT C-terminal dimerisation" evidence="1">
    <location>
        <begin position="2"/>
        <end position="63"/>
    </location>
</feature>
<keyword evidence="3" id="KW-1185">Reference proteome</keyword>
<protein>
    <recommendedName>
        <fullName evidence="1">HAT C-terminal dimerisation domain-containing protein</fullName>
    </recommendedName>
</protein>
<dbReference type="STRING" id="6669.E9GZA0"/>
<sequence>MFWKSKEKIFPTLAAMARDVLAVPATSTSSERAFSRGKLIIDQSRSCLSPEKIRALMCLSSWLK</sequence>
<feature type="non-terminal residue" evidence="2">
    <location>
        <position position="64"/>
    </location>
</feature>
<dbReference type="InParanoid" id="E9GZA0"/>
<gene>
    <name evidence="2" type="ORF">DAPPUDRAFT_37849</name>
</gene>
<dbReference type="Proteomes" id="UP000000305">
    <property type="component" value="Unassembled WGS sequence"/>
</dbReference>
<name>E9GZA0_DAPPU</name>
<dbReference type="PANTHER" id="PTHR47611">
    <property type="entry name" value="HAT DIMERISATION DOMAIN, C-TERMINAL"/>
    <property type="match status" value="1"/>
</dbReference>
<evidence type="ECO:0000259" key="1">
    <source>
        <dbReference type="Pfam" id="PF05699"/>
    </source>
</evidence>
<dbReference type="InterPro" id="IPR012337">
    <property type="entry name" value="RNaseH-like_sf"/>
</dbReference>
<accession>E9GZA0</accession>
<dbReference type="KEGG" id="dpx:DAPPUDRAFT_37849"/>
<evidence type="ECO:0000313" key="2">
    <source>
        <dbReference type="EMBL" id="EFX75111.1"/>
    </source>
</evidence>
<dbReference type="Pfam" id="PF05699">
    <property type="entry name" value="Dimer_Tnp_hAT"/>
    <property type="match status" value="1"/>
</dbReference>
<dbReference type="AlphaFoldDB" id="E9GZA0"/>
<dbReference type="InterPro" id="IPR008906">
    <property type="entry name" value="HATC_C_dom"/>
</dbReference>
<dbReference type="PANTHER" id="PTHR47611:SF1">
    <property type="entry name" value="CCHC-TYPE DOMAIN-CONTAINING PROTEIN"/>
    <property type="match status" value="1"/>
</dbReference>
<dbReference type="SUPFAM" id="SSF53098">
    <property type="entry name" value="Ribonuclease H-like"/>
    <property type="match status" value="1"/>
</dbReference>
<dbReference type="OrthoDB" id="1607513at2759"/>
<dbReference type="HOGENOM" id="CLU_009123_17_3_1"/>
<dbReference type="eggNOG" id="KOG1121">
    <property type="taxonomic scope" value="Eukaryota"/>
</dbReference>
<dbReference type="EMBL" id="GL732577">
    <property type="protein sequence ID" value="EFX75111.1"/>
    <property type="molecule type" value="Genomic_DNA"/>
</dbReference>